<dbReference type="Proteomes" id="UP001595859">
    <property type="component" value="Unassembled WGS sequence"/>
</dbReference>
<feature type="transmembrane region" description="Helical" evidence="1">
    <location>
        <begin position="43"/>
        <end position="72"/>
    </location>
</feature>
<protein>
    <submittedName>
        <fullName evidence="2">Uncharacterized protein</fullName>
    </submittedName>
</protein>
<evidence type="ECO:0000313" key="2">
    <source>
        <dbReference type="EMBL" id="MFC4854015.1"/>
    </source>
</evidence>
<name>A0ABV9RXI7_9PSEU</name>
<feature type="transmembrane region" description="Helical" evidence="1">
    <location>
        <begin position="6"/>
        <end position="31"/>
    </location>
</feature>
<keyword evidence="3" id="KW-1185">Reference proteome</keyword>
<keyword evidence="1" id="KW-0812">Transmembrane</keyword>
<comment type="caution">
    <text evidence="2">The sequence shown here is derived from an EMBL/GenBank/DDBJ whole genome shotgun (WGS) entry which is preliminary data.</text>
</comment>
<evidence type="ECO:0000313" key="3">
    <source>
        <dbReference type="Proteomes" id="UP001595859"/>
    </source>
</evidence>
<organism evidence="2 3">
    <name type="scientific">Actinophytocola glycyrrhizae</name>
    <dbReference type="NCBI Taxonomy" id="2044873"/>
    <lineage>
        <taxon>Bacteria</taxon>
        <taxon>Bacillati</taxon>
        <taxon>Actinomycetota</taxon>
        <taxon>Actinomycetes</taxon>
        <taxon>Pseudonocardiales</taxon>
        <taxon>Pseudonocardiaceae</taxon>
    </lineage>
</organism>
<reference evidence="3" key="1">
    <citation type="journal article" date="2019" name="Int. J. Syst. Evol. Microbiol.">
        <title>The Global Catalogue of Microorganisms (GCM) 10K type strain sequencing project: providing services to taxonomists for standard genome sequencing and annotation.</title>
        <authorList>
            <consortium name="The Broad Institute Genomics Platform"/>
            <consortium name="The Broad Institute Genome Sequencing Center for Infectious Disease"/>
            <person name="Wu L."/>
            <person name="Ma J."/>
        </authorList>
    </citation>
    <scope>NUCLEOTIDE SEQUENCE [LARGE SCALE GENOMIC DNA]</scope>
    <source>
        <strain evidence="3">ZS-22-S1</strain>
    </source>
</reference>
<feature type="transmembrane region" description="Helical" evidence="1">
    <location>
        <begin position="147"/>
        <end position="166"/>
    </location>
</feature>
<accession>A0ABV9RXI7</accession>
<keyword evidence="1" id="KW-1133">Transmembrane helix</keyword>
<feature type="transmembrane region" description="Helical" evidence="1">
    <location>
        <begin position="84"/>
        <end position="107"/>
    </location>
</feature>
<dbReference type="EMBL" id="JBHSIS010000006">
    <property type="protein sequence ID" value="MFC4854015.1"/>
    <property type="molecule type" value="Genomic_DNA"/>
</dbReference>
<feature type="transmembrane region" description="Helical" evidence="1">
    <location>
        <begin position="119"/>
        <end position="141"/>
    </location>
</feature>
<keyword evidence="1" id="KW-0472">Membrane</keyword>
<dbReference type="RefSeq" id="WP_378055976.1">
    <property type="nucleotide sequence ID" value="NZ_JBHSIS010000006.1"/>
</dbReference>
<evidence type="ECO:0000256" key="1">
    <source>
        <dbReference type="SAM" id="Phobius"/>
    </source>
</evidence>
<proteinExistence type="predicted"/>
<sequence length="170" mass="17308">MRKEALVVGGGVPAVLLRVVVLAAGIAILFVPLQEGTTTGTVVLLLPAVLVSAYAPASPAPAVVVVVAAVLLTLGGDDPFRPEVLVMIPLVHLFHVACGLAGVVPAAGRVHLSALRATVLRFLLIQAVTAAVVVLAALLPAARTQPVVEVLALVGLTAVVLLAVWLQRVK</sequence>
<gene>
    <name evidence="2" type="ORF">ACFPCV_10925</name>
</gene>